<sequence length="232" mass="26629">MEPTYQEIYIEPDCSRTVCNFDIDPIRLIQENDGFDSTSDNDESSSSSSSDNDDESDSNNSDESTLQLLLMDTDSINSEINTISQLTNNKQKKSHMPNNPLRDHQNRFQNCNGNPEPMRQKRNPTPKITKVNNPISCTDNTFNKFSHLEATAEKYFQKYNLLFAPSTIYRHLVHKCEITIKRTHPYLKRLTDQVAHIEIAQMYSRPRTMLAAISYFGIIEVCLEINKPGQGD</sequence>
<dbReference type="Proteomes" id="UP001209540">
    <property type="component" value="Unassembled WGS sequence"/>
</dbReference>
<protein>
    <submittedName>
        <fullName evidence="2">Uncharacterized protein</fullName>
    </submittedName>
</protein>
<accession>A0AAD5KQW5</accession>
<comment type="caution">
    <text evidence="2">The sequence shown here is derived from an EMBL/GenBank/DDBJ whole genome shotgun (WGS) entry which is preliminary data.</text>
</comment>
<keyword evidence="3" id="KW-1185">Reference proteome</keyword>
<dbReference type="EMBL" id="JAIXMP010000001">
    <property type="protein sequence ID" value="KAI9278347.1"/>
    <property type="molecule type" value="Genomic_DNA"/>
</dbReference>
<feature type="region of interest" description="Disordered" evidence="1">
    <location>
        <begin position="31"/>
        <end position="63"/>
    </location>
</feature>
<gene>
    <name evidence="2" type="ORF">BDA99DRAFT_553996</name>
</gene>
<evidence type="ECO:0000313" key="2">
    <source>
        <dbReference type="EMBL" id="KAI9278347.1"/>
    </source>
</evidence>
<reference evidence="2" key="1">
    <citation type="journal article" date="2022" name="IScience">
        <title>Evolution of zygomycete secretomes and the origins of terrestrial fungal ecologies.</title>
        <authorList>
            <person name="Chang Y."/>
            <person name="Wang Y."/>
            <person name="Mondo S."/>
            <person name="Ahrendt S."/>
            <person name="Andreopoulos W."/>
            <person name="Barry K."/>
            <person name="Beard J."/>
            <person name="Benny G.L."/>
            <person name="Blankenship S."/>
            <person name="Bonito G."/>
            <person name="Cuomo C."/>
            <person name="Desiro A."/>
            <person name="Gervers K.A."/>
            <person name="Hundley H."/>
            <person name="Kuo A."/>
            <person name="LaButti K."/>
            <person name="Lang B.F."/>
            <person name="Lipzen A."/>
            <person name="O'Donnell K."/>
            <person name="Pangilinan J."/>
            <person name="Reynolds N."/>
            <person name="Sandor L."/>
            <person name="Smith M.E."/>
            <person name="Tsang A."/>
            <person name="Grigoriev I.V."/>
            <person name="Stajich J.E."/>
            <person name="Spatafora J.W."/>
        </authorList>
    </citation>
    <scope>NUCLEOTIDE SEQUENCE</scope>
    <source>
        <strain evidence="2">RSA 2281</strain>
    </source>
</reference>
<evidence type="ECO:0000313" key="3">
    <source>
        <dbReference type="Proteomes" id="UP001209540"/>
    </source>
</evidence>
<reference evidence="2" key="2">
    <citation type="submission" date="2023-02" db="EMBL/GenBank/DDBJ databases">
        <authorList>
            <consortium name="DOE Joint Genome Institute"/>
            <person name="Mondo S.J."/>
            <person name="Chang Y."/>
            <person name="Wang Y."/>
            <person name="Ahrendt S."/>
            <person name="Andreopoulos W."/>
            <person name="Barry K."/>
            <person name="Beard J."/>
            <person name="Benny G.L."/>
            <person name="Blankenship S."/>
            <person name="Bonito G."/>
            <person name="Cuomo C."/>
            <person name="Desiro A."/>
            <person name="Gervers K.A."/>
            <person name="Hundley H."/>
            <person name="Kuo A."/>
            <person name="LaButti K."/>
            <person name="Lang B.F."/>
            <person name="Lipzen A."/>
            <person name="O'Donnell K."/>
            <person name="Pangilinan J."/>
            <person name="Reynolds N."/>
            <person name="Sandor L."/>
            <person name="Smith M.W."/>
            <person name="Tsang A."/>
            <person name="Grigoriev I.V."/>
            <person name="Stajich J.E."/>
            <person name="Spatafora J.W."/>
        </authorList>
    </citation>
    <scope>NUCLEOTIDE SEQUENCE</scope>
    <source>
        <strain evidence="2">RSA 2281</strain>
    </source>
</reference>
<dbReference type="AlphaFoldDB" id="A0AAD5KQW5"/>
<organism evidence="2 3">
    <name type="scientific">Phascolomyces articulosus</name>
    <dbReference type="NCBI Taxonomy" id="60185"/>
    <lineage>
        <taxon>Eukaryota</taxon>
        <taxon>Fungi</taxon>
        <taxon>Fungi incertae sedis</taxon>
        <taxon>Mucoromycota</taxon>
        <taxon>Mucoromycotina</taxon>
        <taxon>Mucoromycetes</taxon>
        <taxon>Mucorales</taxon>
        <taxon>Lichtheimiaceae</taxon>
        <taxon>Phascolomyces</taxon>
    </lineage>
</organism>
<proteinExistence type="predicted"/>
<evidence type="ECO:0000256" key="1">
    <source>
        <dbReference type="SAM" id="MobiDB-lite"/>
    </source>
</evidence>
<name>A0AAD5KQW5_9FUNG</name>